<dbReference type="SMART" id="SM00354">
    <property type="entry name" value="HTH_LACI"/>
    <property type="match status" value="1"/>
</dbReference>
<evidence type="ECO:0000313" key="6">
    <source>
        <dbReference type="Proteomes" id="UP000050280"/>
    </source>
</evidence>
<dbReference type="OrthoDB" id="9768806at2"/>
<dbReference type="Gene3D" id="3.40.50.2300">
    <property type="match status" value="2"/>
</dbReference>
<dbReference type="CDD" id="cd01392">
    <property type="entry name" value="HTH_LacI"/>
    <property type="match status" value="1"/>
</dbReference>
<dbReference type="PANTHER" id="PTHR30146:SF109">
    <property type="entry name" value="HTH-TYPE TRANSCRIPTIONAL REGULATOR GALS"/>
    <property type="match status" value="1"/>
</dbReference>
<evidence type="ECO:0000259" key="4">
    <source>
        <dbReference type="PROSITE" id="PS50932"/>
    </source>
</evidence>
<evidence type="ECO:0000256" key="1">
    <source>
        <dbReference type="ARBA" id="ARBA00023015"/>
    </source>
</evidence>
<evidence type="ECO:0000256" key="3">
    <source>
        <dbReference type="ARBA" id="ARBA00023163"/>
    </source>
</evidence>
<dbReference type="SUPFAM" id="SSF47413">
    <property type="entry name" value="lambda repressor-like DNA-binding domains"/>
    <property type="match status" value="1"/>
</dbReference>
<dbReference type="PANTHER" id="PTHR30146">
    <property type="entry name" value="LACI-RELATED TRANSCRIPTIONAL REPRESSOR"/>
    <property type="match status" value="1"/>
</dbReference>
<dbReference type="AlphaFoldDB" id="A0A0N8H3F1"/>
<sequence length="341" mass="38100">MSKLTLKQIAAHFGVAVSTVSKALHDSYEISESLKSQIKAYAIEHNYRPNRLAISLLNKNTKTIGVVIPNILNYFFVQVLFGVEKEANKKGYSIITCSTNESFEKEEQTLEFLRSGAVDGLILSTVAKGGQYKVHQKLLGQLLEDGMQLVLFDRVIEDVACDKVVVDDVEAGYKATKYFLDTQCQSVAVVNPIPESNISQLRIEGYKKALAERDILFDPKLIVDVDKQTDIDLSLSFLLNYKTITAIMVLDEITAVQVMQIVRTRGYHVPNDIAIIGFTNGQLSKYVTPSMTMISQHGSYVGETAAKVLIDRIERKDGKMPFKTKIIKTSLLVRESTKPRL</sequence>
<dbReference type="Gene3D" id="1.10.260.40">
    <property type="entry name" value="lambda repressor-like DNA-binding domains"/>
    <property type="match status" value="1"/>
</dbReference>
<keyword evidence="2" id="KW-0238">DNA-binding</keyword>
<dbReference type="EMBL" id="LDJX01000010">
    <property type="protein sequence ID" value="KPM30396.1"/>
    <property type="molecule type" value="Genomic_DNA"/>
</dbReference>
<comment type="caution">
    <text evidence="5">The sequence shown here is derived from an EMBL/GenBank/DDBJ whole genome shotgun (WGS) entry which is preliminary data.</text>
</comment>
<feature type="domain" description="HTH lacI-type" evidence="4">
    <location>
        <begin position="4"/>
        <end position="58"/>
    </location>
</feature>
<dbReference type="InterPro" id="IPR000843">
    <property type="entry name" value="HTH_LacI"/>
</dbReference>
<keyword evidence="3" id="KW-0804">Transcription</keyword>
<proteinExistence type="predicted"/>
<dbReference type="PATRIC" id="fig|1300341.3.peg.809"/>
<dbReference type="RefSeq" id="WP_054560508.1">
    <property type="nucleotide sequence ID" value="NZ_LDJX01000010.1"/>
</dbReference>
<dbReference type="Pfam" id="PF13377">
    <property type="entry name" value="Peripla_BP_3"/>
    <property type="match status" value="1"/>
</dbReference>
<dbReference type="CDD" id="cd06267">
    <property type="entry name" value="PBP1_LacI_sugar_binding-like"/>
    <property type="match status" value="1"/>
</dbReference>
<dbReference type="STRING" id="1300341.I595_3557"/>
<dbReference type="InterPro" id="IPR010982">
    <property type="entry name" value="Lambda_DNA-bd_dom_sf"/>
</dbReference>
<dbReference type="GO" id="GO:0003700">
    <property type="term" value="F:DNA-binding transcription factor activity"/>
    <property type="evidence" value="ECO:0007669"/>
    <property type="project" value="TreeGrafter"/>
</dbReference>
<dbReference type="SUPFAM" id="SSF53822">
    <property type="entry name" value="Periplasmic binding protein-like I"/>
    <property type="match status" value="1"/>
</dbReference>
<evidence type="ECO:0000256" key="2">
    <source>
        <dbReference type="ARBA" id="ARBA00023125"/>
    </source>
</evidence>
<dbReference type="Pfam" id="PF00356">
    <property type="entry name" value="LacI"/>
    <property type="match status" value="1"/>
</dbReference>
<keyword evidence="1" id="KW-0805">Transcription regulation</keyword>
<keyword evidence="6" id="KW-1185">Reference proteome</keyword>
<accession>A0A0N8H3F1</accession>
<dbReference type="PROSITE" id="PS50932">
    <property type="entry name" value="HTH_LACI_2"/>
    <property type="match status" value="1"/>
</dbReference>
<dbReference type="InterPro" id="IPR028082">
    <property type="entry name" value="Peripla_BP_I"/>
</dbReference>
<gene>
    <name evidence="5" type="ORF">I595_3557</name>
</gene>
<evidence type="ECO:0000313" key="5">
    <source>
        <dbReference type="EMBL" id="KPM30396.1"/>
    </source>
</evidence>
<dbReference type="Proteomes" id="UP000050280">
    <property type="component" value="Unassembled WGS sequence"/>
</dbReference>
<reference evidence="5 6" key="1">
    <citation type="submission" date="2015-09" db="EMBL/GenBank/DDBJ databases">
        <title>Genome sequence of the marine flavobacterium Croceitalea dokdonensis DOKDO 023 that contains proton- and sodium-pumping rhodopsins.</title>
        <authorList>
            <person name="Kwon S.-K."/>
            <person name="Lee H.K."/>
            <person name="Kwak M.-J."/>
            <person name="Kim J.F."/>
        </authorList>
    </citation>
    <scope>NUCLEOTIDE SEQUENCE [LARGE SCALE GENOMIC DNA]</scope>
    <source>
        <strain evidence="5 6">DOKDO 023</strain>
    </source>
</reference>
<dbReference type="InterPro" id="IPR046335">
    <property type="entry name" value="LacI/GalR-like_sensor"/>
</dbReference>
<name>A0A0N8H3F1_9FLAO</name>
<dbReference type="GO" id="GO:0000976">
    <property type="term" value="F:transcription cis-regulatory region binding"/>
    <property type="evidence" value="ECO:0007669"/>
    <property type="project" value="TreeGrafter"/>
</dbReference>
<protein>
    <submittedName>
        <fullName evidence="5">LacI-type transcriptional regulator</fullName>
    </submittedName>
</protein>
<organism evidence="5 6">
    <name type="scientific">Croceitalea dokdonensis DOKDO 023</name>
    <dbReference type="NCBI Taxonomy" id="1300341"/>
    <lineage>
        <taxon>Bacteria</taxon>
        <taxon>Pseudomonadati</taxon>
        <taxon>Bacteroidota</taxon>
        <taxon>Flavobacteriia</taxon>
        <taxon>Flavobacteriales</taxon>
        <taxon>Flavobacteriaceae</taxon>
        <taxon>Croceitalea</taxon>
    </lineage>
</organism>